<dbReference type="GO" id="GO:0004252">
    <property type="term" value="F:serine-type endopeptidase activity"/>
    <property type="evidence" value="ECO:0007669"/>
    <property type="project" value="InterPro"/>
</dbReference>
<dbReference type="AlphaFoldDB" id="A0A0H5RCK3"/>
<dbReference type="InterPro" id="IPR039245">
    <property type="entry name" value="TYSND1/DEG15"/>
</dbReference>
<feature type="non-terminal residue" evidence="1">
    <location>
        <position position="1"/>
    </location>
</feature>
<reference evidence="1" key="1">
    <citation type="submission" date="2015-04" db="EMBL/GenBank/DDBJ databases">
        <title>The genome sequence of the plant pathogenic Rhizarian Plasmodiophora brassicae reveals insights in its biotrophic life cycle and the origin of chitin synthesis.</title>
        <authorList>
            <person name="Schwelm A."/>
            <person name="Fogelqvist J."/>
            <person name="Knaust A."/>
            <person name="Julke S."/>
            <person name="Lilja T."/>
            <person name="Dhandapani V."/>
            <person name="Bonilla-Rosso G."/>
            <person name="Karlsson M."/>
            <person name="Shevchenko A."/>
            <person name="Choi S.R."/>
            <person name="Kim H.G."/>
            <person name="Park J.Y."/>
            <person name="Lim Y.P."/>
            <person name="Ludwig-Muller J."/>
            <person name="Dixelius C."/>
        </authorList>
    </citation>
    <scope>NUCLEOTIDE SEQUENCE</scope>
    <source>
        <tissue evidence="1">Potato root galls</tissue>
    </source>
</reference>
<accession>A0A0H5RCK3</accession>
<dbReference type="GO" id="GO:0005777">
    <property type="term" value="C:peroxisome"/>
    <property type="evidence" value="ECO:0007669"/>
    <property type="project" value="InterPro"/>
</dbReference>
<dbReference type="GO" id="GO:0016485">
    <property type="term" value="P:protein processing"/>
    <property type="evidence" value="ECO:0007669"/>
    <property type="project" value="InterPro"/>
</dbReference>
<dbReference type="InterPro" id="IPR043504">
    <property type="entry name" value="Peptidase_S1_PA_chymotrypsin"/>
</dbReference>
<dbReference type="Pfam" id="PF13365">
    <property type="entry name" value="Trypsin_2"/>
    <property type="match status" value="2"/>
</dbReference>
<evidence type="ECO:0008006" key="2">
    <source>
        <dbReference type="Google" id="ProtNLM"/>
    </source>
</evidence>
<dbReference type="Gene3D" id="2.40.10.120">
    <property type="match status" value="1"/>
</dbReference>
<dbReference type="SUPFAM" id="SSF50494">
    <property type="entry name" value="Trypsin-like serine proteases"/>
    <property type="match status" value="2"/>
</dbReference>
<evidence type="ECO:0000313" key="1">
    <source>
        <dbReference type="EMBL" id="CRZ11753.1"/>
    </source>
</evidence>
<dbReference type="Gene3D" id="2.40.10.10">
    <property type="entry name" value="Trypsin-like serine proteases"/>
    <property type="match status" value="1"/>
</dbReference>
<protein>
    <recommendedName>
        <fullName evidence="2">Peroxisomal leader peptide-processing protease</fullName>
    </recommendedName>
</protein>
<proteinExistence type="predicted"/>
<name>A0A0H5RCK3_9EUKA</name>
<dbReference type="InterPro" id="IPR009003">
    <property type="entry name" value="Peptidase_S1_PA"/>
</dbReference>
<organism evidence="1">
    <name type="scientific">Spongospora subterranea</name>
    <dbReference type="NCBI Taxonomy" id="70186"/>
    <lineage>
        <taxon>Eukaryota</taxon>
        <taxon>Sar</taxon>
        <taxon>Rhizaria</taxon>
        <taxon>Endomyxa</taxon>
        <taxon>Phytomyxea</taxon>
        <taxon>Plasmodiophorida</taxon>
        <taxon>Plasmodiophoridae</taxon>
        <taxon>Spongospora</taxon>
    </lineage>
</organism>
<sequence length="536" mass="57884">CRIILIMTLFDDRPCCKMDAVSASVMISLTGKLNKSEMASFFAGRNLEDATVSVSGAIVAQDTIVCSGNIFTHFAPGVVISVFQDEGKPPALCNLLVLESIDKVQEAVDLLSCQFGGNQISFSPFADLEPVDQTSPAMFAILRISNSDRTGTQPLVFTTNKSRPGENVTVISSPFGVLCPSVFRNSICSGSITNYVNDMFALIDTRYLPGTEGGTVINADGLCVGLISLPLYLRLDSQLVVLPSMIPSRSILQFLLKYDVLPGYIDNIIADSSMPSLYEASIRSLVCVYYQSSWASAIILHRSGFLLTSGHLFANCRNSVPGTLLVQARLQSHNYLGNPFDSCNVDWVPATVVRLFSGSWDIALLKIQCMRPVHGITEGVNVGNFSLKPGQPVSVLGFGLFRPPISKIPSPSLALMPTVTSGTLCKVVCLAGRGPVLLQSSAIVQQGCSGGMLLDRKTGKLIGLITSNLKHYCPVSRQTSIIPNMNFSIPIRIVCSLIDYINSRDNSILEELDETCESIGKIWSLRGDNPTPHAKL</sequence>
<dbReference type="PANTHER" id="PTHR21004">
    <property type="entry name" value="SERINE PROTEASE-RELATED"/>
    <property type="match status" value="1"/>
</dbReference>
<dbReference type="PANTHER" id="PTHR21004:SF0">
    <property type="entry name" value="PEROXISOMAL LEADER PEPTIDE-PROCESSING PROTEASE"/>
    <property type="match status" value="1"/>
</dbReference>
<dbReference type="EMBL" id="HACM01011311">
    <property type="protein sequence ID" value="CRZ11753.1"/>
    <property type="molecule type" value="Transcribed_RNA"/>
</dbReference>